<dbReference type="AlphaFoldDB" id="A0A915YHD3"/>
<dbReference type="Proteomes" id="UP001060919">
    <property type="component" value="Chromosome"/>
</dbReference>
<keyword evidence="2" id="KW-1185">Reference proteome</keyword>
<sequence length="158" mass="18590">MQLKLFIFFCLFLSFSCNLQRGKIEKELSPYVQSFYENKDDYLSFTEALKDAGLLLKSNKLELLDLSKLSKDLQVQLEKLGIRKIQYGRHLTCDAMLDDSREVFFYLEENIAIWYCACSRQSDKEYFDNNFKLRGYEGLIDFYSIGLGWSFAMAKIKN</sequence>
<evidence type="ECO:0008006" key="3">
    <source>
        <dbReference type="Google" id="ProtNLM"/>
    </source>
</evidence>
<protein>
    <recommendedName>
        <fullName evidence="3">Lipoprotein</fullName>
    </recommendedName>
</protein>
<dbReference type="KEGG" id="aup:AsAng_0038310"/>
<reference evidence="1" key="1">
    <citation type="submission" date="2022-09" db="EMBL/GenBank/DDBJ databases">
        <title>Aureispira anguillicida sp. nov., isolated from Leptocephalus of Japanese eel Anguilla japonica.</title>
        <authorList>
            <person name="Yuasa K."/>
            <person name="Mekata T."/>
            <person name="Ikunari K."/>
        </authorList>
    </citation>
    <scope>NUCLEOTIDE SEQUENCE</scope>
    <source>
        <strain evidence="1">EL160426</strain>
    </source>
</reference>
<gene>
    <name evidence="1" type="ORF">AsAng_0038310</name>
</gene>
<evidence type="ECO:0000313" key="1">
    <source>
        <dbReference type="EMBL" id="BDS13103.1"/>
    </source>
</evidence>
<accession>A0A915YHD3</accession>
<organism evidence="1 2">
    <name type="scientific">Aureispira anguillae</name>
    <dbReference type="NCBI Taxonomy" id="2864201"/>
    <lineage>
        <taxon>Bacteria</taxon>
        <taxon>Pseudomonadati</taxon>
        <taxon>Bacteroidota</taxon>
        <taxon>Saprospiria</taxon>
        <taxon>Saprospirales</taxon>
        <taxon>Saprospiraceae</taxon>
        <taxon>Aureispira</taxon>
    </lineage>
</organism>
<name>A0A915YHD3_9BACT</name>
<proteinExistence type="predicted"/>
<dbReference type="RefSeq" id="WP_264788403.1">
    <property type="nucleotide sequence ID" value="NZ_AP026867.1"/>
</dbReference>
<dbReference type="PROSITE" id="PS51257">
    <property type="entry name" value="PROKAR_LIPOPROTEIN"/>
    <property type="match status" value="1"/>
</dbReference>
<evidence type="ECO:0000313" key="2">
    <source>
        <dbReference type="Proteomes" id="UP001060919"/>
    </source>
</evidence>
<dbReference type="EMBL" id="AP026867">
    <property type="protein sequence ID" value="BDS13103.1"/>
    <property type="molecule type" value="Genomic_DNA"/>
</dbReference>